<gene>
    <name evidence="2" type="ORF">SLS62_002126</name>
</gene>
<evidence type="ECO:0000313" key="3">
    <source>
        <dbReference type="Proteomes" id="UP001320420"/>
    </source>
</evidence>
<evidence type="ECO:0000313" key="2">
    <source>
        <dbReference type="EMBL" id="KAK7755840.1"/>
    </source>
</evidence>
<evidence type="ECO:0000256" key="1">
    <source>
        <dbReference type="SAM" id="MobiDB-lite"/>
    </source>
</evidence>
<dbReference type="EMBL" id="JAKJXP020000010">
    <property type="protein sequence ID" value="KAK7755840.1"/>
    <property type="molecule type" value="Genomic_DNA"/>
</dbReference>
<protein>
    <submittedName>
        <fullName evidence="2">Uncharacterized protein</fullName>
    </submittedName>
</protein>
<organism evidence="2 3">
    <name type="scientific">Diatrype stigma</name>
    <dbReference type="NCBI Taxonomy" id="117547"/>
    <lineage>
        <taxon>Eukaryota</taxon>
        <taxon>Fungi</taxon>
        <taxon>Dikarya</taxon>
        <taxon>Ascomycota</taxon>
        <taxon>Pezizomycotina</taxon>
        <taxon>Sordariomycetes</taxon>
        <taxon>Xylariomycetidae</taxon>
        <taxon>Xylariales</taxon>
        <taxon>Diatrypaceae</taxon>
        <taxon>Diatrype</taxon>
    </lineage>
</organism>
<accession>A0AAN9YVY5</accession>
<comment type="caution">
    <text evidence="2">The sequence shown here is derived from an EMBL/GenBank/DDBJ whole genome shotgun (WGS) entry which is preliminary data.</text>
</comment>
<dbReference type="Proteomes" id="UP001320420">
    <property type="component" value="Unassembled WGS sequence"/>
</dbReference>
<keyword evidence="3" id="KW-1185">Reference proteome</keyword>
<sequence>MFPPTGEEERKRKPTRKRERARYRLTPSHLFVAQQSGRGRAIRLDRRNADLEHENDRLRCLYRLLGELPESEACEVLRRVRTAEDPLLVLNHIVKGKMGRQGRVSICEV</sequence>
<feature type="region of interest" description="Disordered" evidence="1">
    <location>
        <begin position="1"/>
        <end position="20"/>
    </location>
</feature>
<reference evidence="2 3" key="1">
    <citation type="submission" date="2024-02" db="EMBL/GenBank/DDBJ databases">
        <title>De novo assembly and annotation of 12 fungi associated with fruit tree decline syndrome in Ontario, Canada.</title>
        <authorList>
            <person name="Sulman M."/>
            <person name="Ellouze W."/>
            <person name="Ilyukhin E."/>
        </authorList>
    </citation>
    <scope>NUCLEOTIDE SEQUENCE [LARGE SCALE GENOMIC DNA]</scope>
    <source>
        <strain evidence="2 3">M11/M66-122</strain>
    </source>
</reference>
<proteinExistence type="predicted"/>
<name>A0AAN9YVY5_9PEZI</name>
<dbReference type="AlphaFoldDB" id="A0AAN9YVY5"/>